<reference evidence="1 2" key="1">
    <citation type="submission" date="2017-10" db="EMBL/GenBank/DDBJ databases">
        <title>Comparative genomics in systemic dimorphic fungi from Ajellomycetaceae.</title>
        <authorList>
            <person name="Munoz J.F."/>
            <person name="Mcewen J.G."/>
            <person name="Clay O.K."/>
            <person name="Cuomo C.A."/>
        </authorList>
    </citation>
    <scope>NUCLEOTIDE SEQUENCE [LARGE SCALE GENOMIC DNA]</scope>
    <source>
        <strain evidence="1 2">UAMH7299</strain>
    </source>
</reference>
<dbReference type="Proteomes" id="UP000224634">
    <property type="component" value="Unassembled WGS sequence"/>
</dbReference>
<name>A0A2B7X1U0_POLH7</name>
<comment type="caution">
    <text evidence="1">The sequence shown here is derived from an EMBL/GenBank/DDBJ whole genome shotgun (WGS) entry which is preliminary data.</text>
</comment>
<proteinExistence type="predicted"/>
<keyword evidence="2" id="KW-1185">Reference proteome</keyword>
<dbReference type="AlphaFoldDB" id="A0A2B7X1U0"/>
<sequence length="177" mass="20251">MLTLKARRPYMTLKHMASRTNNDQMSPAALMHLVPPDDDRVLELFNDYIDQQDLIVEETLHAWHLPRKADPSPDNLDSFPSWIKMWRAEDLQDDEVRHWRMNVFAACVILEADLRLPPGTRGGSDIAAGTRTWSRTPVIPLSVPFSLFLLYRKKKHGRKDYLIANMVGGGESLVMAV</sequence>
<organism evidence="1 2">
    <name type="scientific">Polytolypa hystricis (strain UAMH7299)</name>
    <dbReference type="NCBI Taxonomy" id="1447883"/>
    <lineage>
        <taxon>Eukaryota</taxon>
        <taxon>Fungi</taxon>
        <taxon>Dikarya</taxon>
        <taxon>Ascomycota</taxon>
        <taxon>Pezizomycotina</taxon>
        <taxon>Eurotiomycetes</taxon>
        <taxon>Eurotiomycetidae</taxon>
        <taxon>Onygenales</taxon>
        <taxon>Onygenales incertae sedis</taxon>
        <taxon>Polytolypa</taxon>
    </lineage>
</organism>
<gene>
    <name evidence="1" type="ORF">AJ80_08799</name>
</gene>
<accession>A0A2B7X1U0</accession>
<protein>
    <submittedName>
        <fullName evidence="1">Uncharacterized protein</fullName>
    </submittedName>
</protein>
<evidence type="ECO:0000313" key="1">
    <source>
        <dbReference type="EMBL" id="PGH02849.1"/>
    </source>
</evidence>
<dbReference type="EMBL" id="PDNA01000218">
    <property type="protein sequence ID" value="PGH02849.1"/>
    <property type="molecule type" value="Genomic_DNA"/>
</dbReference>
<evidence type="ECO:0000313" key="2">
    <source>
        <dbReference type="Proteomes" id="UP000224634"/>
    </source>
</evidence>